<dbReference type="Proteomes" id="UP001175226">
    <property type="component" value="Unassembled WGS sequence"/>
</dbReference>
<evidence type="ECO:0000313" key="2">
    <source>
        <dbReference type="EMBL" id="KAK0448545.1"/>
    </source>
</evidence>
<reference evidence="2" key="1">
    <citation type="submission" date="2023-06" db="EMBL/GenBank/DDBJ databases">
        <authorList>
            <consortium name="Lawrence Berkeley National Laboratory"/>
            <person name="Ahrendt S."/>
            <person name="Sahu N."/>
            <person name="Indic B."/>
            <person name="Wong-Bajracharya J."/>
            <person name="Merenyi Z."/>
            <person name="Ke H.-M."/>
            <person name="Monk M."/>
            <person name="Kocsube S."/>
            <person name="Drula E."/>
            <person name="Lipzen A."/>
            <person name="Balint B."/>
            <person name="Henrissat B."/>
            <person name="Andreopoulos B."/>
            <person name="Martin F.M."/>
            <person name="Harder C.B."/>
            <person name="Rigling D."/>
            <person name="Ford K.L."/>
            <person name="Foster G.D."/>
            <person name="Pangilinan J."/>
            <person name="Papanicolaou A."/>
            <person name="Barry K."/>
            <person name="LaButti K."/>
            <person name="Viragh M."/>
            <person name="Koriabine M."/>
            <person name="Yan M."/>
            <person name="Riley R."/>
            <person name="Champramary S."/>
            <person name="Plett K.L."/>
            <person name="Tsai I.J."/>
            <person name="Slot J."/>
            <person name="Sipos G."/>
            <person name="Plett J."/>
            <person name="Nagy L.G."/>
            <person name="Grigoriev I.V."/>
        </authorList>
    </citation>
    <scope>NUCLEOTIDE SEQUENCE</scope>
    <source>
        <strain evidence="2">FPL87.14</strain>
    </source>
</reference>
<proteinExistence type="predicted"/>
<name>A0AA39JVC1_9AGAR</name>
<protein>
    <submittedName>
        <fullName evidence="2">Uncharacterized protein</fullName>
    </submittedName>
</protein>
<evidence type="ECO:0000256" key="1">
    <source>
        <dbReference type="SAM" id="MobiDB-lite"/>
    </source>
</evidence>
<dbReference type="AlphaFoldDB" id="A0AA39JVC1"/>
<evidence type="ECO:0000313" key="3">
    <source>
        <dbReference type="Proteomes" id="UP001175226"/>
    </source>
</evidence>
<accession>A0AA39JVC1</accession>
<feature type="region of interest" description="Disordered" evidence="1">
    <location>
        <begin position="487"/>
        <end position="515"/>
    </location>
</feature>
<keyword evidence="3" id="KW-1185">Reference proteome</keyword>
<comment type="caution">
    <text evidence="2">The sequence shown here is derived from an EMBL/GenBank/DDBJ whole genome shotgun (WGS) entry which is preliminary data.</text>
</comment>
<sequence length="515" mass="56311">MKTLILLGMAAEHGLSAKHVVSVVEEDNGITNLSHIALGEELFAGNGFRFHSTMVNGRVSAVVKVFEGRDAQQNWRKTVEFDKTVMHSHILPLKAKSTVNSRTPFTVYGINGAGSPELFIATAISSGVDLTFVAGATLISGISSALDYLNCSDIPLGSVDIENISIFMDDANKVVLSLNPYHGSSNSTLSDFPPSRTTFDTFNRLCLKTFNAANQLLYQDYLVRNEDMSKPPDTVVESSLGVGPKGDDLSYTPGDADSVNDGKVLQPRREIIWQPLDECTIALKDISRQFKSVLESRLVTSFHLDRRIRVTSINRLGDLWHGFHRCQGYRREEVTLTPMVRNCRVITDTTPNLHELCPICGERVQVGPFNCVCGAADDGVSPTVRCSKCLARGHSRCSIMKSFLCKDCTPDRNLPGYVWNGGDGHNFDPRSVSVEIRSPEELAAVDEFLATIGRNVSGRPQKQSAPSAAAAFPPDYFDPVSLSQLGLQAGMPGMPPSHTHYSPEPAPYPNGRELH</sequence>
<gene>
    <name evidence="2" type="ORF">EV421DRAFT_1466067</name>
</gene>
<organism evidence="2 3">
    <name type="scientific">Armillaria borealis</name>
    <dbReference type="NCBI Taxonomy" id="47425"/>
    <lineage>
        <taxon>Eukaryota</taxon>
        <taxon>Fungi</taxon>
        <taxon>Dikarya</taxon>
        <taxon>Basidiomycota</taxon>
        <taxon>Agaricomycotina</taxon>
        <taxon>Agaricomycetes</taxon>
        <taxon>Agaricomycetidae</taxon>
        <taxon>Agaricales</taxon>
        <taxon>Marasmiineae</taxon>
        <taxon>Physalacriaceae</taxon>
        <taxon>Armillaria</taxon>
    </lineage>
</organism>
<dbReference type="EMBL" id="JAUEPT010000009">
    <property type="protein sequence ID" value="KAK0448545.1"/>
    <property type="molecule type" value="Genomic_DNA"/>
</dbReference>